<dbReference type="OrthoDB" id="7009327at2"/>
<dbReference type="EMBL" id="AE001437">
    <property type="protein sequence ID" value="AAK81447.1"/>
    <property type="molecule type" value="Genomic_DNA"/>
</dbReference>
<evidence type="ECO:0000259" key="1">
    <source>
        <dbReference type="Pfam" id="PF15565"/>
    </source>
</evidence>
<accession>Q97DF6</accession>
<evidence type="ECO:0000313" key="2">
    <source>
        <dbReference type="EMBL" id="AAK81447.1"/>
    </source>
</evidence>
<sequence>MHSIANDIKILKQMKLLGEDDDIDVFDEAVYRISLNGDNSVIKELCQVLDDSTSTPSAMDNVIQCIFTIANRCGLEDGIYEILCNVDKILINAKRCFMQINRMILNYEPFNNAYISAIKRLGDEELSSLIDVLYQLKDKYSDKYEKKIDLIMNQL</sequence>
<dbReference type="InterPro" id="IPR029084">
    <property type="entry name" value="Imm30"/>
</dbReference>
<dbReference type="STRING" id="272562.CA_C3521"/>
<evidence type="ECO:0000313" key="3">
    <source>
        <dbReference type="Proteomes" id="UP000000814"/>
    </source>
</evidence>
<keyword evidence="3" id="KW-1185">Reference proteome</keyword>
<dbReference type="Proteomes" id="UP000000814">
    <property type="component" value="Chromosome"/>
</dbReference>
<proteinExistence type="predicted"/>
<protein>
    <recommendedName>
        <fullName evidence="1">Immunity protein 30 domain-containing protein</fullName>
    </recommendedName>
</protein>
<dbReference type="Pfam" id="PF15565">
    <property type="entry name" value="Imm30"/>
    <property type="match status" value="1"/>
</dbReference>
<dbReference type="eggNOG" id="ENOG5032SS6">
    <property type="taxonomic scope" value="Bacteria"/>
</dbReference>
<gene>
    <name evidence="2" type="ordered locus">CA_C3521</name>
</gene>
<dbReference type="HOGENOM" id="CLU_134285_0_0_9"/>
<dbReference type="AlphaFoldDB" id="Q97DF6"/>
<feature type="domain" description="Immunity protein 30" evidence="1">
    <location>
        <begin position="15"/>
        <end position="114"/>
    </location>
</feature>
<dbReference type="PATRIC" id="fig|272562.8.peg.3706"/>
<name>Q97DF6_CLOAB</name>
<dbReference type="KEGG" id="cac:CA_C3521"/>
<dbReference type="PIR" id="D97332">
    <property type="entry name" value="D97332"/>
</dbReference>
<reference evidence="2 3" key="1">
    <citation type="journal article" date="2001" name="J. Bacteriol.">
        <title>Genome sequence and comparative analysis of the solvent-producing bacterium Clostridium acetobutylicum.</title>
        <authorList>
            <person name="Nolling J."/>
            <person name="Breton G."/>
            <person name="Omelchenko M.V."/>
            <person name="Makarova K.S."/>
            <person name="Zeng Q."/>
            <person name="Gibson R."/>
            <person name="Lee H.M."/>
            <person name="Dubois J."/>
            <person name="Qiu D."/>
            <person name="Hitti J."/>
            <person name="Wolf Y.I."/>
            <person name="Tatusov R.L."/>
            <person name="Sabathe F."/>
            <person name="Doucette-Stamm L."/>
            <person name="Soucaille P."/>
            <person name="Daly M.J."/>
            <person name="Bennett G.N."/>
            <person name="Koonin E.V."/>
            <person name="Smith D.R."/>
        </authorList>
    </citation>
    <scope>NUCLEOTIDE SEQUENCE [LARGE SCALE GENOMIC DNA]</scope>
    <source>
        <strain evidence="3">ATCC 824 / DSM 792 / JCM 1419 / LMG 5710 / VKM B-1787</strain>
    </source>
</reference>
<organism evidence="2 3">
    <name type="scientific">Clostridium acetobutylicum (strain ATCC 824 / DSM 792 / JCM 1419 / IAM 19013 / LMG 5710 / NBRC 13948 / NRRL B-527 / VKM B-1787 / 2291 / W)</name>
    <dbReference type="NCBI Taxonomy" id="272562"/>
    <lineage>
        <taxon>Bacteria</taxon>
        <taxon>Bacillati</taxon>
        <taxon>Bacillota</taxon>
        <taxon>Clostridia</taxon>
        <taxon>Eubacteriales</taxon>
        <taxon>Clostridiaceae</taxon>
        <taxon>Clostridium</taxon>
    </lineage>
</organism>